<dbReference type="RefSeq" id="XP_040755557.1">
    <property type="nucleotide sequence ID" value="XM_040899540.1"/>
</dbReference>
<feature type="transmembrane region" description="Helical" evidence="1">
    <location>
        <begin position="158"/>
        <end position="182"/>
    </location>
</feature>
<gene>
    <name evidence="2" type="ORF">P175DRAFT_0527620</name>
</gene>
<evidence type="ECO:0000313" key="2">
    <source>
        <dbReference type="EMBL" id="PTU24165.1"/>
    </source>
</evidence>
<keyword evidence="1" id="KW-0472">Membrane</keyword>
<name>A0A2T5M6J8_9EURO</name>
<dbReference type="EMBL" id="MSFN02000001">
    <property type="protein sequence ID" value="PTU24165.1"/>
    <property type="molecule type" value="Genomic_DNA"/>
</dbReference>
<reference evidence="2 3" key="1">
    <citation type="journal article" date="2018" name="Proc. Natl. Acad. Sci. U.S.A.">
        <title>Linking secondary metabolites to gene clusters through genome sequencing of six diverse Aspergillus species.</title>
        <authorList>
            <person name="Kaerboelling I."/>
            <person name="Vesth T.C."/>
            <person name="Frisvad J.C."/>
            <person name="Nybo J.L."/>
            <person name="Theobald S."/>
            <person name="Kuo A."/>
            <person name="Bowyer P."/>
            <person name="Matsuda Y."/>
            <person name="Mondo S."/>
            <person name="Lyhne E.K."/>
            <person name="Kogle M.E."/>
            <person name="Clum A."/>
            <person name="Lipzen A."/>
            <person name="Salamov A."/>
            <person name="Ngan C.Y."/>
            <person name="Daum C."/>
            <person name="Chiniquy J."/>
            <person name="Barry K."/>
            <person name="LaButti K."/>
            <person name="Haridas S."/>
            <person name="Simmons B.A."/>
            <person name="Magnuson J.K."/>
            <person name="Mortensen U.H."/>
            <person name="Larsen T.O."/>
            <person name="Grigoriev I.V."/>
            <person name="Baker S.E."/>
            <person name="Andersen M.R."/>
        </authorList>
    </citation>
    <scope>NUCLEOTIDE SEQUENCE [LARGE SCALE GENOMIC DNA]</scope>
    <source>
        <strain evidence="2 3">IBT 24754</strain>
    </source>
</reference>
<keyword evidence="1" id="KW-1133">Transmembrane helix</keyword>
<proteinExistence type="predicted"/>
<dbReference type="AlphaFoldDB" id="A0A2T5M6J8"/>
<feature type="transmembrane region" description="Helical" evidence="1">
    <location>
        <begin position="83"/>
        <end position="103"/>
    </location>
</feature>
<feature type="transmembrane region" description="Helical" evidence="1">
    <location>
        <begin position="226"/>
        <end position="247"/>
    </location>
</feature>
<dbReference type="OrthoDB" id="3449024at2759"/>
<sequence>MTRIPRKADDASSENEAKRRISTSSLALSERRLVKCCLLCGPITMILLLIGFAAGVLFPPPSPSFSAEETVQYYARRQTGLKVTVLTLALAGITVPAFAIGVGSQLAKIPTVHRAVLSVQLISGALAGASSALVSIFLATTIYRLDRDPTLTQLMSDLTWTCFALNKTSLILQELAIMLGILSDRRPSPLYSRWIVWLNIPTTVLLFLQMLAYFFHAGPFCWNGVIGFWVPLFSLASQIAWDAVFFWETVGDRGQGVVCDHAHGSFV</sequence>
<organism evidence="2 3">
    <name type="scientific">Aspergillus ochraceoroseus IBT 24754</name>
    <dbReference type="NCBI Taxonomy" id="1392256"/>
    <lineage>
        <taxon>Eukaryota</taxon>
        <taxon>Fungi</taxon>
        <taxon>Dikarya</taxon>
        <taxon>Ascomycota</taxon>
        <taxon>Pezizomycotina</taxon>
        <taxon>Eurotiomycetes</taxon>
        <taxon>Eurotiomycetidae</taxon>
        <taxon>Eurotiales</taxon>
        <taxon>Aspergillaceae</taxon>
        <taxon>Aspergillus</taxon>
        <taxon>Aspergillus subgen. Nidulantes</taxon>
    </lineage>
</organism>
<accession>A0A2T5M6J8</accession>
<evidence type="ECO:0000313" key="3">
    <source>
        <dbReference type="Proteomes" id="UP000244073"/>
    </source>
</evidence>
<comment type="caution">
    <text evidence="2">The sequence shown here is derived from an EMBL/GenBank/DDBJ whole genome shotgun (WGS) entry which is preliminary data.</text>
</comment>
<feature type="transmembrane region" description="Helical" evidence="1">
    <location>
        <begin position="194"/>
        <end position="214"/>
    </location>
</feature>
<dbReference type="GeneID" id="63816422"/>
<evidence type="ECO:0000256" key="1">
    <source>
        <dbReference type="SAM" id="Phobius"/>
    </source>
</evidence>
<dbReference type="Proteomes" id="UP000244073">
    <property type="component" value="Unassembled WGS sequence"/>
</dbReference>
<dbReference type="VEuPathDB" id="FungiDB:P175DRAFT_0527620"/>
<protein>
    <submittedName>
        <fullName evidence="2">Uncharacterized protein</fullName>
    </submittedName>
</protein>
<feature type="transmembrane region" description="Helical" evidence="1">
    <location>
        <begin position="36"/>
        <end position="58"/>
    </location>
</feature>
<feature type="transmembrane region" description="Helical" evidence="1">
    <location>
        <begin position="115"/>
        <end position="138"/>
    </location>
</feature>
<keyword evidence="1" id="KW-0812">Transmembrane</keyword>